<organism evidence="1 2">
    <name type="scientific">Crenichthys baileyi</name>
    <name type="common">White River springfish</name>
    <dbReference type="NCBI Taxonomy" id="28760"/>
    <lineage>
        <taxon>Eukaryota</taxon>
        <taxon>Metazoa</taxon>
        <taxon>Chordata</taxon>
        <taxon>Craniata</taxon>
        <taxon>Vertebrata</taxon>
        <taxon>Euteleostomi</taxon>
        <taxon>Actinopterygii</taxon>
        <taxon>Neopterygii</taxon>
        <taxon>Teleostei</taxon>
        <taxon>Neoteleostei</taxon>
        <taxon>Acanthomorphata</taxon>
        <taxon>Ovalentaria</taxon>
        <taxon>Atherinomorphae</taxon>
        <taxon>Cyprinodontiformes</taxon>
        <taxon>Goodeidae</taxon>
        <taxon>Crenichthys</taxon>
    </lineage>
</organism>
<dbReference type="AlphaFoldDB" id="A0AAV9RME2"/>
<feature type="non-terminal residue" evidence="1">
    <location>
        <position position="71"/>
    </location>
</feature>
<protein>
    <submittedName>
        <fullName evidence="1">Uncharacterized protein</fullName>
    </submittedName>
</protein>
<dbReference type="EMBL" id="JAHHUM010001636">
    <property type="protein sequence ID" value="KAK5610178.1"/>
    <property type="molecule type" value="Genomic_DNA"/>
</dbReference>
<comment type="caution">
    <text evidence="1">The sequence shown here is derived from an EMBL/GenBank/DDBJ whole genome shotgun (WGS) entry which is preliminary data.</text>
</comment>
<accession>A0AAV9RME2</accession>
<evidence type="ECO:0000313" key="1">
    <source>
        <dbReference type="EMBL" id="KAK5610178.1"/>
    </source>
</evidence>
<reference evidence="1 2" key="1">
    <citation type="submission" date="2021-06" db="EMBL/GenBank/DDBJ databases">
        <authorList>
            <person name="Palmer J.M."/>
        </authorList>
    </citation>
    <scope>NUCLEOTIDE SEQUENCE [LARGE SCALE GENOMIC DNA]</scope>
    <source>
        <strain evidence="1 2">MEX-2019</strain>
        <tissue evidence="1">Muscle</tissue>
    </source>
</reference>
<dbReference type="Proteomes" id="UP001311232">
    <property type="component" value="Unassembled WGS sequence"/>
</dbReference>
<evidence type="ECO:0000313" key="2">
    <source>
        <dbReference type="Proteomes" id="UP001311232"/>
    </source>
</evidence>
<keyword evidence="2" id="KW-1185">Reference proteome</keyword>
<proteinExistence type="predicted"/>
<gene>
    <name evidence="1" type="ORF">CRENBAI_010107</name>
</gene>
<sequence>MCNYAHSQTEKSRTAVNSRSTCLLHYLKSYTERLEQGSFQSNRRANWREGAWWVCVQEQVEAERYNPGEDS</sequence>
<name>A0AAV9RME2_9TELE</name>